<proteinExistence type="predicted"/>
<evidence type="ECO:0000313" key="1">
    <source>
        <dbReference type="EMBL" id="KKN34149.1"/>
    </source>
</evidence>
<sequence>MGLTLRSPQTKSLQFYRKTADRVHAKTHSNEDFILKRRFYYEAAQRLQQEIVSKCTNLAFGAYAAAYSFLPHVDNSDPAMQPSAQLFLANNIIHCPKDR</sequence>
<organism evidence="1">
    <name type="scientific">marine sediment metagenome</name>
    <dbReference type="NCBI Taxonomy" id="412755"/>
    <lineage>
        <taxon>unclassified sequences</taxon>
        <taxon>metagenomes</taxon>
        <taxon>ecological metagenomes</taxon>
    </lineage>
</organism>
<reference evidence="1" key="1">
    <citation type="journal article" date="2015" name="Nature">
        <title>Complex archaea that bridge the gap between prokaryotes and eukaryotes.</title>
        <authorList>
            <person name="Spang A."/>
            <person name="Saw J.H."/>
            <person name="Jorgensen S.L."/>
            <person name="Zaremba-Niedzwiedzka K."/>
            <person name="Martijn J."/>
            <person name="Lind A.E."/>
            <person name="van Eijk R."/>
            <person name="Schleper C."/>
            <person name="Guy L."/>
            <person name="Ettema T.J."/>
        </authorList>
    </citation>
    <scope>NUCLEOTIDE SEQUENCE</scope>
</reference>
<dbReference type="EMBL" id="LAZR01002125">
    <property type="protein sequence ID" value="KKN34149.1"/>
    <property type="molecule type" value="Genomic_DNA"/>
</dbReference>
<accession>A0A0F9PVC0</accession>
<protein>
    <submittedName>
        <fullName evidence="1">Uncharacterized protein</fullName>
    </submittedName>
</protein>
<comment type="caution">
    <text evidence="1">The sequence shown here is derived from an EMBL/GenBank/DDBJ whole genome shotgun (WGS) entry which is preliminary data.</text>
</comment>
<name>A0A0F9PVC0_9ZZZZ</name>
<gene>
    <name evidence="1" type="ORF">LCGC14_0796680</name>
</gene>
<dbReference type="AlphaFoldDB" id="A0A0F9PVC0"/>